<dbReference type="EMBL" id="CP013694">
    <property type="protein sequence ID" value="ALU29438.1"/>
    <property type="molecule type" value="Genomic_DNA"/>
</dbReference>
<evidence type="ECO:0000313" key="5">
    <source>
        <dbReference type="Proteomes" id="UP000065473"/>
    </source>
</evidence>
<dbReference type="AlphaFoldDB" id="A0A0U3FNU1"/>
<dbReference type="NCBIfam" id="NF011470">
    <property type="entry name" value="PRK14887.1"/>
    <property type="match status" value="1"/>
</dbReference>
<sequence length="86" mass="9756">MKIKISVKISTEASKIIMKSLEVDNVDLPRDMQINLHSDKESLTLEVEMPIKDPRDVLTLRNTIDEILQHINAIEKTLKEVGKSSS</sequence>
<evidence type="ECO:0000313" key="2">
    <source>
        <dbReference type="EMBL" id="ALU29438.1"/>
    </source>
</evidence>
<dbReference type="GeneID" id="14550704"/>
<accession>A0A0U3FNU1</accession>
<dbReference type="STRING" id="1435377.SUSAZ_00890"/>
<reference evidence="4 5" key="1">
    <citation type="submission" date="2015-12" db="EMBL/GenBank/DDBJ databases">
        <title>A stable core within a dynamic pangenome in Sulfolobus acidocaldarius.</title>
        <authorList>
            <person name="Anderson R."/>
            <person name="Kouris A."/>
            <person name="Seward C."/>
            <person name="Campbell K."/>
            <person name="Whitaker R."/>
        </authorList>
    </citation>
    <scope>NUCLEOTIDE SEQUENCE [LARGE SCALE GENOMIC DNA]</scope>
    <source>
        <strain evidence="2 5">GG12-C01-09</strain>
        <strain evidence="3 4">NG05B_CO5_07</strain>
    </source>
</reference>
<protein>
    <submittedName>
        <fullName evidence="2">Uncharacterized protein</fullName>
    </submittedName>
</protein>
<evidence type="ECO:0000313" key="3">
    <source>
        <dbReference type="EMBL" id="ALU32167.1"/>
    </source>
</evidence>
<organism evidence="2 5">
    <name type="scientific">Sulfolobus acidocaldarius</name>
    <dbReference type="NCBI Taxonomy" id="2285"/>
    <lineage>
        <taxon>Archaea</taxon>
        <taxon>Thermoproteota</taxon>
        <taxon>Thermoprotei</taxon>
        <taxon>Sulfolobales</taxon>
        <taxon>Sulfolobaceae</taxon>
        <taxon>Sulfolobus</taxon>
    </lineage>
</organism>
<dbReference type="PaxDb" id="1435377-SUSAZ_00890"/>
<dbReference type="Proteomes" id="UP000060043">
    <property type="component" value="Chromosome"/>
</dbReference>
<dbReference type="RefSeq" id="WP_015385377.1">
    <property type="nucleotide sequence ID" value="NZ_BHWZ01000001.1"/>
</dbReference>
<dbReference type="Pfam" id="PF09341">
    <property type="entry name" value="Pcc1"/>
    <property type="match status" value="1"/>
</dbReference>
<comment type="similarity">
    <text evidence="1">Belongs to the CTAG/PCC1 family.</text>
</comment>
<evidence type="ECO:0000256" key="1">
    <source>
        <dbReference type="ARBA" id="ARBA00007073"/>
    </source>
</evidence>
<dbReference type="OrthoDB" id="27208at2157"/>
<dbReference type="InterPro" id="IPR015419">
    <property type="entry name" value="CTAG/Pcc1"/>
</dbReference>
<dbReference type="EMBL" id="CP013695">
    <property type="protein sequence ID" value="ALU32167.1"/>
    <property type="molecule type" value="Genomic_DNA"/>
</dbReference>
<dbReference type="Proteomes" id="UP000065473">
    <property type="component" value="Chromosome"/>
</dbReference>
<name>A0A0U3FNU1_9CREN</name>
<evidence type="ECO:0000313" key="4">
    <source>
        <dbReference type="Proteomes" id="UP000060043"/>
    </source>
</evidence>
<gene>
    <name evidence="2" type="ORF">ATY89_05405</name>
    <name evidence="3" type="ORF">ATZ20_08425</name>
</gene>
<proteinExistence type="inferred from homology"/>